<feature type="region of interest" description="Disordered" evidence="3">
    <location>
        <begin position="1081"/>
        <end position="1125"/>
    </location>
</feature>
<dbReference type="CDD" id="cd00159">
    <property type="entry name" value="RhoGAP"/>
    <property type="match status" value="1"/>
</dbReference>
<dbReference type="Gene3D" id="1.10.555.10">
    <property type="entry name" value="Rho GTPase activation protein"/>
    <property type="match status" value="1"/>
</dbReference>
<gene>
    <name evidence="6" type="ORF">HK097_007216</name>
</gene>
<feature type="domain" description="Rho-GAP" evidence="5">
    <location>
        <begin position="860"/>
        <end position="1070"/>
    </location>
</feature>
<evidence type="ECO:0000256" key="2">
    <source>
        <dbReference type="PROSITE-ProRule" id="PRU00176"/>
    </source>
</evidence>
<dbReference type="GO" id="GO:0006388">
    <property type="term" value="P:tRNA splicing, via endonucleolytic cleavage and ligation"/>
    <property type="evidence" value="ECO:0007669"/>
    <property type="project" value="InterPro"/>
</dbReference>
<evidence type="ECO:0000313" key="7">
    <source>
        <dbReference type="Proteomes" id="UP001212841"/>
    </source>
</evidence>
<sequence length="1125" mass="125517">MSGSKEPVYSAAVTVDGPYNKETFQNALGKTLAPKYRNPTPSTRFTSIDIVVTTDSPARFLILPNRNSYPSYDDIVRRLDVRDNICEICFEKVIYKCHVHPYGEVSSNTSPKSSDKDQSKPIASAPTPAPGSLDQDQATPTASAATASDTPQGVHDPNTKTPNKSATECSSAVDTTRKEATTHFTTVVETTTKEETTAEEPITSDLALTLPTRESVEAPPYSPASPSPAEPADVSMTDTGGATDITARKKVLYYGIKVLPEFDIVAFLEGQFAQCPDKKGFWDQLVRNGRIEMHRAKGWHVTLSMNRPDLKELVMNFEDLLKAGTKQNGDRSSEEEGGVPVKLYLDEIVWDHRAMAIGIKSMDPSLPCADKIPHITVATASDEINPLISNDILAASPKVGGIRRITLTDAFVDGFLVRLYGGEEDGQPTDSAAVPETVSVPFIPGDDAPLPADDGDEEFYDSPPKELDRIQREEFPYDEEELHPSKFPRIARRRGFTVESMKEKEEERIGSALRYAKKHHAGTFTYEAFERDFYTKMKAAHSWRRLIPAYRTNRDSPFRTPLLERIIGQEGGVDGLMDKAAEVARSLERAALLGIEVHGNLERIYNNAHRREMVDTAQVDMLTADQLLHDLASTFQHARELQYSIALQRRSLPHSPKVEESLWQNVQVIRNQSHRRRGMMRVDLKEITASRVRSKPATKRFNVEPPAFGRVYVGEIGAFVGQRATSSAPKKTNRHETTNKLNYQWCFYPAPVATDAGSLDLAITTVSDQTATLRNLTLSTEIPETVGRCLFVGNLDFRLRSQDLNDMFSSAGIVESADALLNATGRSCGCGSITMSTVEEAQEAVRQWNGRMIGGCRMFVMQKEILQGPHAYPKPYLPAILNECVTVVEKRGLQLNGIYRLSGKETDILQLKHQLEADADTVDWEREDKWQIKAVAARVKNFLFDAGLLRITREEMREYSELPNDASRITRMADHIIKVCEPNRDVLQFVLEFLAHVHTYSSGNRFSLQNLARIFTPVLFEQPEMQGADVEVPDSGGRVAGGSRSGQQAEATLKSERLLKDLITFRRKLFDEVARQLKIARQGKANSNTSSGSIRDDVTTSTPHIFRSPERKRKSLVLDEEEYQE</sequence>
<dbReference type="Pfam" id="PF00076">
    <property type="entry name" value="RRM_1"/>
    <property type="match status" value="1"/>
</dbReference>
<dbReference type="Pfam" id="PF08302">
    <property type="entry name" value="tRNA_lig_CPD"/>
    <property type="match status" value="1"/>
</dbReference>
<evidence type="ECO:0008006" key="8">
    <source>
        <dbReference type="Google" id="ProtNLM"/>
    </source>
</evidence>
<feature type="non-terminal residue" evidence="6">
    <location>
        <position position="1"/>
    </location>
</feature>
<keyword evidence="7" id="KW-1185">Reference proteome</keyword>
<feature type="compositionally biased region" description="Pro residues" evidence="3">
    <location>
        <begin position="220"/>
        <end position="229"/>
    </location>
</feature>
<dbReference type="Proteomes" id="UP001212841">
    <property type="component" value="Unassembled WGS sequence"/>
</dbReference>
<dbReference type="GO" id="GO:0003723">
    <property type="term" value="F:RNA binding"/>
    <property type="evidence" value="ECO:0007669"/>
    <property type="project" value="UniProtKB-UniRule"/>
</dbReference>
<dbReference type="SMART" id="SM00324">
    <property type="entry name" value="RhoGAP"/>
    <property type="match status" value="1"/>
</dbReference>
<feature type="region of interest" description="Disordered" evidence="3">
    <location>
        <begin position="104"/>
        <end position="240"/>
    </location>
</feature>
<accession>A0AAD5X2D9</accession>
<dbReference type="SUPFAM" id="SSF48350">
    <property type="entry name" value="GTPase activation domain, GAP"/>
    <property type="match status" value="1"/>
</dbReference>
<dbReference type="PANTHER" id="PTHR23176">
    <property type="entry name" value="RHO/RAC/CDC GTPASE-ACTIVATING PROTEIN"/>
    <property type="match status" value="1"/>
</dbReference>
<dbReference type="InterPro" id="IPR012677">
    <property type="entry name" value="Nucleotide-bd_a/b_plait_sf"/>
</dbReference>
<feature type="compositionally biased region" description="Polar residues" evidence="3">
    <location>
        <begin position="1084"/>
        <end position="1103"/>
    </location>
</feature>
<dbReference type="Gene3D" id="3.30.70.330">
    <property type="match status" value="1"/>
</dbReference>
<dbReference type="AlphaFoldDB" id="A0AAD5X2D9"/>
<dbReference type="InterPro" id="IPR015965">
    <property type="entry name" value="tRNA_lig_PDEase"/>
</dbReference>
<dbReference type="SUPFAM" id="SSF54928">
    <property type="entry name" value="RNA-binding domain, RBD"/>
    <property type="match status" value="1"/>
</dbReference>
<dbReference type="InterPro" id="IPR050729">
    <property type="entry name" value="Rho-GAP"/>
</dbReference>
<dbReference type="PANTHER" id="PTHR23176:SF0">
    <property type="entry name" value="RHO GTPASE ACTIVATING PROTEIN AT 19D, ISOFORM D"/>
    <property type="match status" value="1"/>
</dbReference>
<protein>
    <recommendedName>
        <fullName evidence="8">Rho-GAP domain-containing protein</fullName>
    </recommendedName>
</protein>
<evidence type="ECO:0000256" key="3">
    <source>
        <dbReference type="SAM" id="MobiDB-lite"/>
    </source>
</evidence>
<evidence type="ECO:0000259" key="4">
    <source>
        <dbReference type="PROSITE" id="PS50102"/>
    </source>
</evidence>
<keyword evidence="1" id="KW-0343">GTPase activation</keyword>
<evidence type="ECO:0000313" key="6">
    <source>
        <dbReference type="EMBL" id="KAJ3051775.1"/>
    </source>
</evidence>
<evidence type="ECO:0000256" key="1">
    <source>
        <dbReference type="ARBA" id="ARBA00022468"/>
    </source>
</evidence>
<feature type="compositionally biased region" description="Low complexity" evidence="3">
    <location>
        <begin position="134"/>
        <end position="152"/>
    </location>
</feature>
<feature type="compositionally biased region" description="Polar residues" evidence="3">
    <location>
        <begin position="159"/>
        <end position="174"/>
    </location>
</feature>
<dbReference type="GO" id="GO:0005524">
    <property type="term" value="F:ATP binding"/>
    <property type="evidence" value="ECO:0007669"/>
    <property type="project" value="InterPro"/>
</dbReference>
<comment type="caution">
    <text evidence="6">The sequence shown here is derived from an EMBL/GenBank/DDBJ whole genome shotgun (WGS) entry which is preliminary data.</text>
</comment>
<dbReference type="GO" id="GO:0005737">
    <property type="term" value="C:cytoplasm"/>
    <property type="evidence" value="ECO:0007669"/>
    <property type="project" value="TreeGrafter"/>
</dbReference>
<feature type="region of interest" description="Disordered" evidence="3">
    <location>
        <begin position="1028"/>
        <end position="1050"/>
    </location>
</feature>
<reference evidence="6" key="1">
    <citation type="submission" date="2020-05" db="EMBL/GenBank/DDBJ databases">
        <title>Phylogenomic resolution of chytrid fungi.</title>
        <authorList>
            <person name="Stajich J.E."/>
            <person name="Amses K."/>
            <person name="Simmons R."/>
            <person name="Seto K."/>
            <person name="Myers J."/>
            <person name="Bonds A."/>
            <person name="Quandt C.A."/>
            <person name="Barry K."/>
            <person name="Liu P."/>
            <person name="Grigoriev I."/>
            <person name="Longcore J.E."/>
            <person name="James T.Y."/>
        </authorList>
    </citation>
    <scope>NUCLEOTIDE SEQUENCE</scope>
    <source>
        <strain evidence="6">JEL0318</strain>
    </source>
</reference>
<proteinExistence type="predicted"/>
<organism evidence="6 7">
    <name type="scientific">Rhizophlyctis rosea</name>
    <dbReference type="NCBI Taxonomy" id="64517"/>
    <lineage>
        <taxon>Eukaryota</taxon>
        <taxon>Fungi</taxon>
        <taxon>Fungi incertae sedis</taxon>
        <taxon>Chytridiomycota</taxon>
        <taxon>Chytridiomycota incertae sedis</taxon>
        <taxon>Chytridiomycetes</taxon>
        <taxon>Rhizophlyctidales</taxon>
        <taxon>Rhizophlyctidaceae</taxon>
        <taxon>Rhizophlyctis</taxon>
    </lineage>
</organism>
<dbReference type="InterPro" id="IPR008936">
    <property type="entry name" value="Rho_GTPase_activation_prot"/>
</dbReference>
<dbReference type="SMART" id="SM00360">
    <property type="entry name" value="RRM"/>
    <property type="match status" value="1"/>
</dbReference>
<dbReference type="InterPro" id="IPR035979">
    <property type="entry name" value="RBD_domain_sf"/>
</dbReference>
<name>A0AAD5X2D9_9FUNG</name>
<dbReference type="PROSITE" id="PS50102">
    <property type="entry name" value="RRM"/>
    <property type="match status" value="1"/>
</dbReference>
<dbReference type="InterPro" id="IPR000504">
    <property type="entry name" value="RRM_dom"/>
</dbReference>
<dbReference type="PROSITE" id="PS50238">
    <property type="entry name" value="RHOGAP"/>
    <property type="match status" value="1"/>
</dbReference>
<keyword evidence="2" id="KW-0694">RNA-binding</keyword>
<dbReference type="GO" id="GO:0005096">
    <property type="term" value="F:GTPase activator activity"/>
    <property type="evidence" value="ECO:0007669"/>
    <property type="project" value="UniProtKB-KW"/>
</dbReference>
<dbReference type="InterPro" id="IPR000198">
    <property type="entry name" value="RhoGAP_dom"/>
</dbReference>
<dbReference type="Pfam" id="PF00620">
    <property type="entry name" value="RhoGAP"/>
    <property type="match status" value="1"/>
</dbReference>
<evidence type="ECO:0000259" key="5">
    <source>
        <dbReference type="PROSITE" id="PS50238"/>
    </source>
</evidence>
<dbReference type="GO" id="GO:0003972">
    <property type="term" value="F:RNA ligase (ATP) activity"/>
    <property type="evidence" value="ECO:0007669"/>
    <property type="project" value="InterPro"/>
</dbReference>
<dbReference type="EMBL" id="JADGJD010000360">
    <property type="protein sequence ID" value="KAJ3051775.1"/>
    <property type="molecule type" value="Genomic_DNA"/>
</dbReference>
<dbReference type="GO" id="GO:0007165">
    <property type="term" value="P:signal transduction"/>
    <property type="evidence" value="ECO:0007669"/>
    <property type="project" value="InterPro"/>
</dbReference>
<feature type="domain" description="RRM" evidence="4">
    <location>
        <begin position="788"/>
        <end position="865"/>
    </location>
</feature>